<evidence type="ECO:0000256" key="6">
    <source>
        <dbReference type="PROSITE-ProRule" id="PRU10141"/>
    </source>
</evidence>
<dbReference type="InterPro" id="IPR017441">
    <property type="entry name" value="Protein_kinase_ATP_BS"/>
</dbReference>
<reference evidence="10" key="1">
    <citation type="journal article" date="2023" name="Plant Biotechnol. J.">
        <title>Chromosome-level wild Hevea brasiliensis genome provides new tools for genomic-assisted breeding and valuable loci to elevate rubber yield.</title>
        <authorList>
            <person name="Cheng H."/>
            <person name="Song X."/>
            <person name="Hu Y."/>
            <person name="Wu T."/>
            <person name="Yang Q."/>
            <person name="An Z."/>
            <person name="Feng S."/>
            <person name="Deng Z."/>
            <person name="Wu W."/>
            <person name="Zeng X."/>
            <person name="Tu M."/>
            <person name="Wang X."/>
            <person name="Huang H."/>
        </authorList>
    </citation>
    <scope>NUCLEOTIDE SEQUENCE</scope>
    <source>
        <strain evidence="10">MT/VB/25A 57/8</strain>
    </source>
</reference>
<dbReference type="PROSITE" id="PS00107">
    <property type="entry name" value="PROTEIN_KINASE_ATP"/>
    <property type="match status" value="1"/>
</dbReference>
<evidence type="ECO:0000313" key="11">
    <source>
        <dbReference type="Proteomes" id="UP001174677"/>
    </source>
</evidence>
<organism evidence="10 11">
    <name type="scientific">Hevea brasiliensis</name>
    <name type="common">Para rubber tree</name>
    <name type="synonym">Siphonia brasiliensis</name>
    <dbReference type="NCBI Taxonomy" id="3981"/>
    <lineage>
        <taxon>Eukaryota</taxon>
        <taxon>Viridiplantae</taxon>
        <taxon>Streptophyta</taxon>
        <taxon>Embryophyta</taxon>
        <taxon>Tracheophyta</taxon>
        <taxon>Spermatophyta</taxon>
        <taxon>Magnoliopsida</taxon>
        <taxon>eudicotyledons</taxon>
        <taxon>Gunneridae</taxon>
        <taxon>Pentapetalae</taxon>
        <taxon>rosids</taxon>
        <taxon>fabids</taxon>
        <taxon>Malpighiales</taxon>
        <taxon>Euphorbiaceae</taxon>
        <taxon>Crotonoideae</taxon>
        <taxon>Micrandreae</taxon>
        <taxon>Hevea</taxon>
    </lineage>
</organism>
<evidence type="ECO:0000259" key="9">
    <source>
        <dbReference type="PROSITE" id="PS50011"/>
    </source>
</evidence>
<feature type="binding site" evidence="6">
    <location>
        <position position="151"/>
    </location>
    <ligand>
        <name>ATP</name>
        <dbReference type="ChEBI" id="CHEBI:30616"/>
    </ligand>
</feature>
<dbReference type="PROSITE" id="PS50011">
    <property type="entry name" value="PROTEIN_KINASE_DOM"/>
    <property type="match status" value="1"/>
</dbReference>
<gene>
    <name evidence="10" type="ORF">P3X46_028988</name>
</gene>
<dbReference type="InterPro" id="IPR008271">
    <property type="entry name" value="Ser/Thr_kinase_AS"/>
</dbReference>
<dbReference type="EMBL" id="JARPOI010000016">
    <property type="protein sequence ID" value="KAJ9146758.1"/>
    <property type="molecule type" value="Genomic_DNA"/>
</dbReference>
<name>A0ABQ9KQT6_HEVBR</name>
<keyword evidence="4" id="KW-0418">Kinase</keyword>
<feature type="compositionally biased region" description="Polar residues" evidence="8">
    <location>
        <begin position="1"/>
        <end position="21"/>
    </location>
</feature>
<keyword evidence="11" id="KW-1185">Reference proteome</keyword>
<keyword evidence="3 6" id="KW-0547">Nucleotide-binding</keyword>
<proteinExistence type="inferred from homology"/>
<dbReference type="Proteomes" id="UP001174677">
    <property type="component" value="Chromosome 16"/>
</dbReference>
<dbReference type="PANTHER" id="PTHR46008:SF48">
    <property type="entry name" value="PROTEIN KINASE DOMAIN-CONTAINING PROTEIN"/>
    <property type="match status" value="1"/>
</dbReference>
<dbReference type="PANTHER" id="PTHR46008">
    <property type="entry name" value="LEAF RUST 10 DISEASE-RESISTANCE LOCUS RECEPTOR-LIKE PROTEIN KINASE-LIKE 1.4"/>
    <property type="match status" value="1"/>
</dbReference>
<feature type="domain" description="Protein kinase" evidence="9">
    <location>
        <begin position="123"/>
        <end position="399"/>
    </location>
</feature>
<comment type="similarity">
    <text evidence="7">Belongs to the protein kinase superfamily.</text>
</comment>
<feature type="region of interest" description="Disordered" evidence="8">
    <location>
        <begin position="409"/>
        <end position="436"/>
    </location>
</feature>
<protein>
    <recommendedName>
        <fullName evidence="9">Protein kinase domain-containing protein</fullName>
    </recommendedName>
</protein>
<keyword evidence="1 7" id="KW-0723">Serine/threonine-protein kinase</keyword>
<evidence type="ECO:0000256" key="8">
    <source>
        <dbReference type="SAM" id="MobiDB-lite"/>
    </source>
</evidence>
<sequence>MKNASSTYILQSSQRKQNSHTNNDHGRPRTRPVFNYIKKVAGIFTISLFRRKKAAGAVTGPGKRYNSQVEGISFSTDLSTGSNSKSSSRFKFSSSYGSSSTTSGLFGTVNFSIEEIYKATGNFNPANKIGEGGFGTVYKGNLKDGSLVAVKRANKNDYDKRLSLEFKNEVLTLSKIEHLNLVRLYGYIEHGDERIIVVEYVGNGTLREHLDSRRGNGLEIAERLDIAIDVAHAVTYLHMYTDPPIIHRDIKASNILITEKLRAKVADFGFARLTAEDPGVTHISTQIKGTTGYLDPEYLRTYQLTEKSDVYSFGVLLVELVTGRHPIEQNRPLKERVTTRWAMQKLKEKEAILVMDPTLRRSPSSNMAVAKVLELAKRCLASLRPSRPSMKECAEVLWRIRKDLREKAMSSSSASTSHQSANYPLRDAKKSREKTFGIEDGERYKFISA</sequence>
<dbReference type="Pfam" id="PF07714">
    <property type="entry name" value="PK_Tyr_Ser-Thr"/>
    <property type="match status" value="1"/>
</dbReference>
<comment type="caution">
    <text evidence="10">The sequence shown here is derived from an EMBL/GenBank/DDBJ whole genome shotgun (WGS) entry which is preliminary data.</text>
</comment>
<keyword evidence="2" id="KW-0808">Transferase</keyword>
<dbReference type="SUPFAM" id="SSF56112">
    <property type="entry name" value="Protein kinase-like (PK-like)"/>
    <property type="match status" value="1"/>
</dbReference>
<evidence type="ECO:0000256" key="1">
    <source>
        <dbReference type="ARBA" id="ARBA00022527"/>
    </source>
</evidence>
<dbReference type="InterPro" id="IPR000719">
    <property type="entry name" value="Prot_kinase_dom"/>
</dbReference>
<dbReference type="InterPro" id="IPR001245">
    <property type="entry name" value="Ser-Thr/Tyr_kinase_cat_dom"/>
</dbReference>
<dbReference type="Gene3D" id="3.30.200.20">
    <property type="entry name" value="Phosphorylase Kinase, domain 1"/>
    <property type="match status" value="1"/>
</dbReference>
<evidence type="ECO:0000256" key="5">
    <source>
        <dbReference type="ARBA" id="ARBA00022840"/>
    </source>
</evidence>
<feature type="compositionally biased region" description="Low complexity" evidence="8">
    <location>
        <begin position="409"/>
        <end position="421"/>
    </location>
</feature>
<accession>A0ABQ9KQT6</accession>
<keyword evidence="5 6" id="KW-0067">ATP-binding</keyword>
<dbReference type="InterPro" id="IPR011009">
    <property type="entry name" value="Kinase-like_dom_sf"/>
</dbReference>
<feature type="region of interest" description="Disordered" evidence="8">
    <location>
        <begin position="1"/>
        <end position="31"/>
    </location>
</feature>
<evidence type="ECO:0000313" key="10">
    <source>
        <dbReference type="EMBL" id="KAJ9146758.1"/>
    </source>
</evidence>
<dbReference type="SMART" id="SM00220">
    <property type="entry name" value="S_TKc"/>
    <property type="match status" value="1"/>
</dbReference>
<evidence type="ECO:0000256" key="3">
    <source>
        <dbReference type="ARBA" id="ARBA00022741"/>
    </source>
</evidence>
<dbReference type="PROSITE" id="PS00108">
    <property type="entry name" value="PROTEIN_KINASE_ST"/>
    <property type="match status" value="1"/>
</dbReference>
<evidence type="ECO:0000256" key="4">
    <source>
        <dbReference type="ARBA" id="ARBA00022777"/>
    </source>
</evidence>
<evidence type="ECO:0000256" key="2">
    <source>
        <dbReference type="ARBA" id="ARBA00022679"/>
    </source>
</evidence>
<feature type="compositionally biased region" description="Basic and acidic residues" evidence="8">
    <location>
        <begin position="426"/>
        <end position="436"/>
    </location>
</feature>
<dbReference type="Gene3D" id="1.10.510.10">
    <property type="entry name" value="Transferase(Phosphotransferase) domain 1"/>
    <property type="match status" value="1"/>
</dbReference>
<evidence type="ECO:0000256" key="7">
    <source>
        <dbReference type="RuleBase" id="RU000304"/>
    </source>
</evidence>